<keyword evidence="2" id="KW-0472">Membrane</keyword>
<sequence length="321" mass="34743">MKPFSLPRFPHTRCVPPLRGGRTGFSLIEILVVIGILVILAAISIPVLRDMRTMARRSNCEQNLIRLATASQAYAIDHIHLPSGTLTGSASIVTGEGLSVDVATDTDDEVILPLTITSLPKGYHHNWVSSLLPYCDREGMFQAINFQVGVYSPENAVMRDADIPFLRCPSSAEQQKLNTTSYAGLHSSDEQPIGTDNDGLLSLNRWLIPDDVPDGIAYTILFGEKLSPPQFDLGWMSGTRSSLRNAGTPINAAITEETYHDPDFVGGLGSLHAGGALVAMGDGSIEFLSDSIDMEVFASLASRNDQTETQTVDRSIDTNPQ</sequence>
<dbReference type="PRINTS" id="PR00813">
    <property type="entry name" value="BCTERIALGSPG"/>
</dbReference>
<evidence type="ECO:0000259" key="3">
    <source>
        <dbReference type="Pfam" id="PF07596"/>
    </source>
</evidence>
<dbReference type="RefSeq" id="WP_184309171.1">
    <property type="nucleotide sequence ID" value="NZ_JACHXU010000031.1"/>
</dbReference>
<dbReference type="Gene3D" id="3.30.700.10">
    <property type="entry name" value="Glycoprotein, Type 4 Pilin"/>
    <property type="match status" value="1"/>
</dbReference>
<feature type="transmembrane region" description="Helical" evidence="2">
    <location>
        <begin position="25"/>
        <end position="48"/>
    </location>
</feature>
<dbReference type="InterPro" id="IPR011453">
    <property type="entry name" value="DUF1559"/>
</dbReference>
<dbReference type="GO" id="GO:0015627">
    <property type="term" value="C:type II protein secretion system complex"/>
    <property type="evidence" value="ECO:0007669"/>
    <property type="project" value="InterPro"/>
</dbReference>
<dbReference type="NCBIfam" id="TIGR04294">
    <property type="entry name" value="pre_pil_HX9DG"/>
    <property type="match status" value="1"/>
</dbReference>
<evidence type="ECO:0000313" key="4">
    <source>
        <dbReference type="EMBL" id="MBB3210085.1"/>
    </source>
</evidence>
<dbReference type="Pfam" id="PF07596">
    <property type="entry name" value="SBP_bac_10"/>
    <property type="match status" value="1"/>
</dbReference>
<dbReference type="NCBIfam" id="TIGR02532">
    <property type="entry name" value="IV_pilin_GFxxxE"/>
    <property type="match status" value="1"/>
</dbReference>
<keyword evidence="5" id="KW-1185">Reference proteome</keyword>
<feature type="domain" description="DUF1559" evidence="3">
    <location>
        <begin position="51"/>
        <end position="295"/>
    </location>
</feature>
<dbReference type="PANTHER" id="PTHR30093:SF2">
    <property type="entry name" value="TYPE II SECRETION SYSTEM PROTEIN H"/>
    <property type="match status" value="1"/>
</dbReference>
<reference evidence="4 5" key="1">
    <citation type="submission" date="2020-08" db="EMBL/GenBank/DDBJ databases">
        <title>Genomic Encyclopedia of Type Strains, Phase III (KMG-III): the genomes of soil and plant-associated and newly described type strains.</title>
        <authorList>
            <person name="Whitman W."/>
        </authorList>
    </citation>
    <scope>NUCLEOTIDE SEQUENCE [LARGE SCALE GENOMIC DNA]</scope>
    <source>
        <strain evidence="4 5">CECT 8075</strain>
    </source>
</reference>
<name>A0A7W5H9G9_9BACT</name>
<dbReference type="InterPro" id="IPR000983">
    <property type="entry name" value="Bac_GSPG_pilin"/>
</dbReference>
<organism evidence="4 5">
    <name type="scientific">Aporhodopirellula rubra</name>
    <dbReference type="NCBI Taxonomy" id="980271"/>
    <lineage>
        <taxon>Bacteria</taxon>
        <taxon>Pseudomonadati</taxon>
        <taxon>Planctomycetota</taxon>
        <taxon>Planctomycetia</taxon>
        <taxon>Pirellulales</taxon>
        <taxon>Pirellulaceae</taxon>
        <taxon>Aporhodopirellula</taxon>
    </lineage>
</organism>
<protein>
    <submittedName>
        <fullName evidence="4">Prepilin-type N-terminal cleavage/methylation domain-containing protein</fullName>
    </submittedName>
</protein>
<evidence type="ECO:0000256" key="2">
    <source>
        <dbReference type="SAM" id="Phobius"/>
    </source>
</evidence>
<keyword evidence="1" id="KW-0488">Methylation</keyword>
<dbReference type="PANTHER" id="PTHR30093">
    <property type="entry name" value="GENERAL SECRETION PATHWAY PROTEIN G"/>
    <property type="match status" value="1"/>
</dbReference>
<dbReference type="EMBL" id="JACHXU010000031">
    <property type="protein sequence ID" value="MBB3210085.1"/>
    <property type="molecule type" value="Genomic_DNA"/>
</dbReference>
<proteinExistence type="predicted"/>
<evidence type="ECO:0000256" key="1">
    <source>
        <dbReference type="ARBA" id="ARBA00022481"/>
    </source>
</evidence>
<gene>
    <name evidence="4" type="ORF">FHS27_005931</name>
</gene>
<dbReference type="GO" id="GO:0015628">
    <property type="term" value="P:protein secretion by the type II secretion system"/>
    <property type="evidence" value="ECO:0007669"/>
    <property type="project" value="InterPro"/>
</dbReference>
<accession>A0A7W5H9G9</accession>
<evidence type="ECO:0000313" key="5">
    <source>
        <dbReference type="Proteomes" id="UP000536179"/>
    </source>
</evidence>
<keyword evidence="2" id="KW-1133">Transmembrane helix</keyword>
<dbReference type="InterPro" id="IPR027558">
    <property type="entry name" value="Pre_pil_HX9DG_C"/>
</dbReference>
<dbReference type="SUPFAM" id="SSF54523">
    <property type="entry name" value="Pili subunits"/>
    <property type="match status" value="1"/>
</dbReference>
<dbReference type="InterPro" id="IPR045584">
    <property type="entry name" value="Pilin-like"/>
</dbReference>
<keyword evidence="2" id="KW-0812">Transmembrane</keyword>
<dbReference type="InterPro" id="IPR012902">
    <property type="entry name" value="N_methyl_site"/>
</dbReference>
<dbReference type="Pfam" id="PF07963">
    <property type="entry name" value="N_methyl"/>
    <property type="match status" value="1"/>
</dbReference>
<dbReference type="Proteomes" id="UP000536179">
    <property type="component" value="Unassembled WGS sequence"/>
</dbReference>
<comment type="caution">
    <text evidence="4">The sequence shown here is derived from an EMBL/GenBank/DDBJ whole genome shotgun (WGS) entry which is preliminary data.</text>
</comment>
<dbReference type="PROSITE" id="PS00409">
    <property type="entry name" value="PROKAR_NTER_METHYL"/>
    <property type="match status" value="1"/>
</dbReference>
<dbReference type="AlphaFoldDB" id="A0A7W5H9G9"/>